<dbReference type="KEGG" id="mlr:MELLADRAFT_96073"/>
<proteinExistence type="inferred from homology"/>
<accession>F4SAV3</accession>
<dbReference type="OrthoDB" id="4605274at2759"/>
<dbReference type="InterPro" id="IPR029058">
    <property type="entry name" value="AB_hydrolase_fold"/>
</dbReference>
<dbReference type="EMBL" id="GL883181">
    <property type="protein sequence ID" value="EGF98231.1"/>
    <property type="molecule type" value="Genomic_DNA"/>
</dbReference>
<dbReference type="InParanoid" id="F4SAV3"/>
<dbReference type="VEuPathDB" id="FungiDB:MELLADRAFT_96073"/>
<dbReference type="eggNOG" id="ENOG502QSW8">
    <property type="taxonomic scope" value="Eukaryota"/>
</dbReference>
<dbReference type="ESTHER" id="mellp-f4sav3">
    <property type="family name" value="Canar_LipB"/>
</dbReference>
<organism evidence="4">
    <name type="scientific">Melampsora larici-populina (strain 98AG31 / pathotype 3-4-7)</name>
    <name type="common">Poplar leaf rust fungus</name>
    <dbReference type="NCBI Taxonomy" id="747676"/>
    <lineage>
        <taxon>Eukaryota</taxon>
        <taxon>Fungi</taxon>
        <taxon>Dikarya</taxon>
        <taxon>Basidiomycota</taxon>
        <taxon>Pucciniomycotina</taxon>
        <taxon>Pucciniomycetes</taxon>
        <taxon>Pucciniales</taxon>
        <taxon>Melampsoraceae</taxon>
        <taxon>Melampsora</taxon>
    </lineage>
</organism>
<evidence type="ECO:0000259" key="2">
    <source>
        <dbReference type="Pfam" id="PF05057"/>
    </source>
</evidence>
<dbReference type="PANTHER" id="PTHR37574">
    <property type="entry name" value="LIPASE B"/>
    <property type="match status" value="1"/>
</dbReference>
<reference evidence="4" key="1">
    <citation type="journal article" date="2011" name="Proc. Natl. Acad. Sci. U.S.A.">
        <title>Obligate biotrophy features unraveled by the genomic analysis of rust fungi.</title>
        <authorList>
            <person name="Duplessis S."/>
            <person name="Cuomo C.A."/>
            <person name="Lin Y.-C."/>
            <person name="Aerts A."/>
            <person name="Tisserant E."/>
            <person name="Veneault-Fourrey C."/>
            <person name="Joly D.L."/>
            <person name="Hacquard S."/>
            <person name="Amselem J."/>
            <person name="Cantarel B.L."/>
            <person name="Chiu R."/>
            <person name="Coutinho P.M."/>
            <person name="Feau N."/>
            <person name="Field M."/>
            <person name="Frey P."/>
            <person name="Gelhaye E."/>
            <person name="Goldberg J."/>
            <person name="Grabherr M.G."/>
            <person name="Kodira C.D."/>
            <person name="Kohler A."/>
            <person name="Kuees U."/>
            <person name="Lindquist E.A."/>
            <person name="Lucas S.M."/>
            <person name="Mago R."/>
            <person name="Mauceli E."/>
            <person name="Morin E."/>
            <person name="Murat C."/>
            <person name="Pangilinan J.L."/>
            <person name="Park R."/>
            <person name="Pearson M."/>
            <person name="Quesneville H."/>
            <person name="Rouhier N."/>
            <person name="Sakthikumar S."/>
            <person name="Salamov A.A."/>
            <person name="Schmutz J."/>
            <person name="Selles B."/>
            <person name="Shapiro H."/>
            <person name="Tanguay P."/>
            <person name="Tuskan G.A."/>
            <person name="Henrissat B."/>
            <person name="Van de Peer Y."/>
            <person name="Rouze P."/>
            <person name="Ellis J.G."/>
            <person name="Dodds P.N."/>
            <person name="Schein J.E."/>
            <person name="Zhong S."/>
            <person name="Hamelin R.C."/>
            <person name="Grigoriev I.V."/>
            <person name="Szabo L.J."/>
            <person name="Martin F."/>
        </authorList>
    </citation>
    <scope>NUCLEOTIDE SEQUENCE [LARGE SCALE GENOMIC DNA]</scope>
    <source>
        <strain evidence="4">98AG31 / pathotype 3-4-7</strain>
    </source>
</reference>
<dbReference type="HOGENOM" id="CLU_029537_3_2_1"/>
<comment type="similarity">
    <text evidence="1">Belongs to the putative lipase ROG1 family.</text>
</comment>
<dbReference type="PANTHER" id="PTHR37574:SF1">
    <property type="entry name" value="LIPASE B"/>
    <property type="match status" value="1"/>
</dbReference>
<dbReference type="Proteomes" id="UP000001072">
    <property type="component" value="Unassembled WGS sequence"/>
</dbReference>
<feature type="domain" description="DUF676" evidence="2">
    <location>
        <begin position="97"/>
        <end position="165"/>
    </location>
</feature>
<name>F4SAV3_MELLP</name>
<evidence type="ECO:0000313" key="4">
    <source>
        <dbReference type="Proteomes" id="UP000001072"/>
    </source>
</evidence>
<evidence type="ECO:0000256" key="1">
    <source>
        <dbReference type="ARBA" id="ARBA00007920"/>
    </source>
</evidence>
<dbReference type="InterPro" id="IPR053228">
    <property type="entry name" value="Stereospecific_Lipase"/>
</dbReference>
<dbReference type="Gene3D" id="3.40.50.1820">
    <property type="entry name" value="alpha/beta hydrolase"/>
    <property type="match status" value="1"/>
</dbReference>
<sequence>MMYKDFLLVFVAFDLNRWNNEGAPGDAPFSQGELSYQNAIHCPHGIRNLERGIVLLVPCTSCEATEVFAETPIALRLPQEGFDVCWVNLPFHGLGDMQLSGEFVAFAVNYLAEKSVSGKINVVTYSQGGSNAQWAITFWPSIRNQIINFITLAAPHKGTLLTRPICTSLNLLGGCLTSVLQMDRNSRYMNAVNNISSVNDGKQALVPTTSVYTLIDEIVTPQASNPEGASYVTGASNIAIQDACSKAHVVEHFGLIFDLATYGLVYDALIHGRPASLRTFDRKYCEKHYKNLAHFALELPLDIQATWRTLFGNFFDRLNMIKRTLTSFRVPAEPLLMVQ</sequence>
<dbReference type="GeneID" id="18937468"/>
<dbReference type="AlphaFoldDB" id="F4SAV3"/>
<dbReference type="Pfam" id="PF05057">
    <property type="entry name" value="DUF676"/>
    <property type="match status" value="1"/>
</dbReference>
<protein>
    <recommendedName>
        <fullName evidence="2">DUF676 domain-containing protein</fullName>
    </recommendedName>
</protein>
<evidence type="ECO:0000313" key="3">
    <source>
        <dbReference type="EMBL" id="EGF98231.1"/>
    </source>
</evidence>
<dbReference type="SUPFAM" id="SSF53474">
    <property type="entry name" value="alpha/beta-Hydrolases"/>
    <property type="match status" value="1"/>
</dbReference>
<dbReference type="RefSeq" id="XP_007418501.1">
    <property type="nucleotide sequence ID" value="XM_007418439.1"/>
</dbReference>
<gene>
    <name evidence="3" type="ORF">MELLADRAFT_96073</name>
</gene>
<dbReference type="InterPro" id="IPR007751">
    <property type="entry name" value="DUF676_lipase-like"/>
</dbReference>
<keyword evidence="4" id="KW-1185">Reference proteome</keyword>